<accession>A0A2J7TFG8</accession>
<proteinExistence type="predicted"/>
<dbReference type="RefSeq" id="WP_102844253.1">
    <property type="nucleotide sequence ID" value="NZ_PDZR01000015.1"/>
</dbReference>
<sequence length="135" mass="14143">MGDISLAQYAPSGAVPSYSLVDFTAVGGRQERQIEIEMITATSFYGAWVGPTETIWAPPSSDNLRWIQNGDSLTQSAGNLPGGLGDGYGEIMADCLGISDYRAAGIGAPVITPTTAASITECRNICLTCSTTTRM</sequence>
<evidence type="ECO:0000313" key="2">
    <source>
        <dbReference type="Proteomes" id="UP000236286"/>
    </source>
</evidence>
<dbReference type="Proteomes" id="UP000236286">
    <property type="component" value="Unassembled WGS sequence"/>
</dbReference>
<evidence type="ECO:0000313" key="1">
    <source>
        <dbReference type="EMBL" id="PNG25515.1"/>
    </source>
</evidence>
<reference evidence="1 2" key="1">
    <citation type="submission" date="2017-10" db="EMBL/GenBank/DDBJ databases">
        <title>Genome announcement of Methylocella silvestris TVC from permafrost.</title>
        <authorList>
            <person name="Wang J."/>
            <person name="Geng K."/>
            <person name="Ul-Haque F."/>
            <person name="Crombie A.T."/>
            <person name="Street L.E."/>
            <person name="Wookey P.A."/>
            <person name="Murrell J.C."/>
            <person name="Pratscher J."/>
        </authorList>
    </citation>
    <scope>NUCLEOTIDE SEQUENCE [LARGE SCALE GENOMIC DNA]</scope>
    <source>
        <strain evidence="1 2">TVC</strain>
    </source>
</reference>
<gene>
    <name evidence="1" type="ORF">CR492_13450</name>
</gene>
<protein>
    <submittedName>
        <fullName evidence="1">Uncharacterized protein</fullName>
    </submittedName>
</protein>
<comment type="caution">
    <text evidence="1">The sequence shown here is derived from an EMBL/GenBank/DDBJ whole genome shotgun (WGS) entry which is preliminary data.</text>
</comment>
<dbReference type="EMBL" id="PDZR01000015">
    <property type="protein sequence ID" value="PNG25515.1"/>
    <property type="molecule type" value="Genomic_DNA"/>
</dbReference>
<organism evidence="1 2">
    <name type="scientific">Methylocella silvestris</name>
    <dbReference type="NCBI Taxonomy" id="199596"/>
    <lineage>
        <taxon>Bacteria</taxon>
        <taxon>Pseudomonadati</taxon>
        <taxon>Pseudomonadota</taxon>
        <taxon>Alphaproteobacteria</taxon>
        <taxon>Hyphomicrobiales</taxon>
        <taxon>Beijerinckiaceae</taxon>
        <taxon>Methylocella</taxon>
    </lineage>
</organism>
<dbReference type="AlphaFoldDB" id="A0A2J7TFG8"/>
<name>A0A2J7TFG8_METSI</name>